<keyword evidence="4 5" id="KW-0472">Membrane</keyword>
<feature type="transmembrane region" description="Helical" evidence="5">
    <location>
        <begin position="75"/>
        <end position="100"/>
    </location>
</feature>
<keyword evidence="9" id="KW-1185">Reference proteome</keyword>
<gene>
    <name evidence="8" type="ordered locus">MLP_29480</name>
</gene>
<dbReference type="Proteomes" id="UP000007947">
    <property type="component" value="Chromosome"/>
</dbReference>
<dbReference type="eggNOG" id="COG1132">
    <property type="taxonomic scope" value="Bacteria"/>
</dbReference>
<evidence type="ECO:0000256" key="3">
    <source>
        <dbReference type="ARBA" id="ARBA00022989"/>
    </source>
</evidence>
<feature type="transmembrane region" description="Helical" evidence="5">
    <location>
        <begin position="260"/>
        <end position="280"/>
    </location>
</feature>
<feature type="transmembrane region" description="Helical" evidence="5">
    <location>
        <begin position="36"/>
        <end position="55"/>
    </location>
</feature>
<dbReference type="CDD" id="cd07346">
    <property type="entry name" value="ABC_6TM_exporters"/>
    <property type="match status" value="1"/>
</dbReference>
<accession>F5XJR2</accession>
<dbReference type="PROSITE" id="PS50893">
    <property type="entry name" value="ABC_TRANSPORTER_2"/>
    <property type="match status" value="1"/>
</dbReference>
<dbReference type="PANTHER" id="PTHR43394:SF1">
    <property type="entry name" value="ATP-BINDING CASSETTE SUB-FAMILY B MEMBER 10, MITOCHONDRIAL"/>
    <property type="match status" value="1"/>
</dbReference>
<dbReference type="OrthoDB" id="4966664at2"/>
<protein>
    <submittedName>
        <fullName evidence="8">Putative ABC transporter permease/ATP-binding protein</fullName>
    </submittedName>
</protein>
<dbReference type="HOGENOM" id="CLU_000604_84_3_11"/>
<dbReference type="InterPro" id="IPR027417">
    <property type="entry name" value="P-loop_NTPase"/>
</dbReference>
<evidence type="ECO:0000256" key="2">
    <source>
        <dbReference type="ARBA" id="ARBA00022692"/>
    </source>
</evidence>
<dbReference type="Pfam" id="PF00664">
    <property type="entry name" value="ABC_membrane"/>
    <property type="match status" value="1"/>
</dbReference>
<reference evidence="8 9" key="1">
    <citation type="submission" date="2011-05" db="EMBL/GenBank/DDBJ databases">
        <title>Whole genome sequence of Microlunatus phosphovorus NM-1.</title>
        <authorList>
            <person name="Hosoyama A."/>
            <person name="Sasaki K."/>
            <person name="Harada T."/>
            <person name="Igarashi R."/>
            <person name="Kawakoshi A."/>
            <person name="Sasagawa M."/>
            <person name="Fukada J."/>
            <person name="Nakamura S."/>
            <person name="Katano Y."/>
            <person name="Hanada S."/>
            <person name="Kamagata Y."/>
            <person name="Nakamura N."/>
            <person name="Yamazaki S."/>
            <person name="Fujita N."/>
        </authorList>
    </citation>
    <scope>NUCLEOTIDE SEQUENCE [LARGE SCALE GENOMIC DNA]</scope>
    <source>
        <strain evidence="9">ATCC 700054 / DSM 10555 / JCM 9379 / NBRC 101784 / NCIMB 13414 / VKM Ac-1990 / NM-1</strain>
    </source>
</reference>
<dbReference type="SUPFAM" id="SSF52540">
    <property type="entry name" value="P-loop containing nucleoside triphosphate hydrolases"/>
    <property type="match status" value="1"/>
</dbReference>
<sequence length="566" mass="59645">MIDYPPQDGDALWAALGRKPKLSPWGLIRELLRRQLPVILVAGLLAVLWFIPGSVGPRLVGLAIDRSAAGWTDPGLLAAAGLLFLAVLVGGFFGTVMGVYTQRNRLIMRFHVDEILVRAATKHDPDEVDQKVRGDIVTGATSDAGTLAGLAGGTAHALGAAVAYVTVTIVVLRASVPLGLLVVIAAPFMYFAVRPLLRPTTRRQAAERAATGRLTAIASDIAAGVRVLRGVGGESSFEDAYRDQSTLTREAGEAAGRWQALIRMSSVLAAGVLLSALAWLGVEMVLAGSLSVGALIALFGYATFLTWPIDTLFGFGQVLVRAQVAAARVARVVRAAHASGASSSSAAPDSETPRKLEARELEVHESGAQAELALGGLTFRRGELTGLVFASVHGADPFVLGLSDDLVVMPAAVSMFSGTLRSTLDPTGTSTRVAAERALWAAAAEDIFEAAPDGWATRVTERAREYSGGQRQRLALARTLLSGAPTVVLEEPTSAVDSVTEDRIAERVARLREGLTTIVITSSPLWLARCQSVVFVYDDGWRAGKHEELRAIPGYGALVRGAVGHG</sequence>
<dbReference type="EMBL" id="AP012204">
    <property type="protein sequence ID" value="BAK35962.1"/>
    <property type="molecule type" value="Genomic_DNA"/>
</dbReference>
<dbReference type="InterPro" id="IPR039421">
    <property type="entry name" value="Type_1_exporter"/>
</dbReference>
<evidence type="ECO:0000313" key="8">
    <source>
        <dbReference type="EMBL" id="BAK35962.1"/>
    </source>
</evidence>
<keyword evidence="8" id="KW-0547">Nucleotide-binding</keyword>
<keyword evidence="8" id="KW-0067">ATP-binding</keyword>
<dbReference type="Gene3D" id="1.20.1560.10">
    <property type="entry name" value="ABC transporter type 1, transmembrane domain"/>
    <property type="match status" value="1"/>
</dbReference>
<dbReference type="AlphaFoldDB" id="F5XJR2"/>
<keyword evidence="2 5" id="KW-0812">Transmembrane</keyword>
<feature type="domain" description="ABC transporter" evidence="6">
    <location>
        <begin position="356"/>
        <end position="562"/>
    </location>
</feature>
<dbReference type="PANTHER" id="PTHR43394">
    <property type="entry name" value="ATP-DEPENDENT PERMEASE MDL1, MITOCHONDRIAL"/>
    <property type="match status" value="1"/>
</dbReference>
<dbReference type="SUPFAM" id="SSF90123">
    <property type="entry name" value="ABC transporter transmembrane region"/>
    <property type="match status" value="1"/>
</dbReference>
<dbReference type="InterPro" id="IPR011527">
    <property type="entry name" value="ABC1_TM_dom"/>
</dbReference>
<evidence type="ECO:0000256" key="5">
    <source>
        <dbReference type="SAM" id="Phobius"/>
    </source>
</evidence>
<dbReference type="PROSITE" id="PS00211">
    <property type="entry name" value="ABC_TRANSPORTER_1"/>
    <property type="match status" value="1"/>
</dbReference>
<dbReference type="Gene3D" id="3.40.50.300">
    <property type="entry name" value="P-loop containing nucleotide triphosphate hydrolases"/>
    <property type="match status" value="1"/>
</dbReference>
<keyword evidence="3 5" id="KW-1133">Transmembrane helix</keyword>
<evidence type="ECO:0000256" key="1">
    <source>
        <dbReference type="ARBA" id="ARBA00004651"/>
    </source>
</evidence>
<evidence type="ECO:0000313" key="9">
    <source>
        <dbReference type="Proteomes" id="UP000007947"/>
    </source>
</evidence>
<feature type="transmembrane region" description="Helical" evidence="5">
    <location>
        <begin position="286"/>
        <end position="307"/>
    </location>
</feature>
<feature type="transmembrane region" description="Helical" evidence="5">
    <location>
        <begin position="178"/>
        <end position="197"/>
    </location>
</feature>
<dbReference type="STRING" id="1032480.MLP_29480"/>
<dbReference type="GO" id="GO:0005886">
    <property type="term" value="C:plasma membrane"/>
    <property type="evidence" value="ECO:0007669"/>
    <property type="project" value="UniProtKB-SubCell"/>
</dbReference>
<dbReference type="InterPro" id="IPR017871">
    <property type="entry name" value="ABC_transporter-like_CS"/>
</dbReference>
<organism evidence="8 9">
    <name type="scientific">Microlunatus phosphovorus (strain ATCC 700054 / DSM 10555 / JCM 9379 / NBRC 101784 / NCIMB 13414 / VKM Ac-1990 / NM-1)</name>
    <dbReference type="NCBI Taxonomy" id="1032480"/>
    <lineage>
        <taxon>Bacteria</taxon>
        <taxon>Bacillati</taxon>
        <taxon>Actinomycetota</taxon>
        <taxon>Actinomycetes</taxon>
        <taxon>Propionibacteriales</taxon>
        <taxon>Propionibacteriaceae</taxon>
        <taxon>Microlunatus</taxon>
    </lineage>
</organism>
<dbReference type="KEGG" id="mph:MLP_29480"/>
<dbReference type="GO" id="GO:0015421">
    <property type="term" value="F:ABC-type oligopeptide transporter activity"/>
    <property type="evidence" value="ECO:0007669"/>
    <property type="project" value="TreeGrafter"/>
</dbReference>
<evidence type="ECO:0000259" key="7">
    <source>
        <dbReference type="PROSITE" id="PS50929"/>
    </source>
</evidence>
<dbReference type="InterPro" id="IPR036640">
    <property type="entry name" value="ABC1_TM_sf"/>
</dbReference>
<dbReference type="InterPro" id="IPR003439">
    <property type="entry name" value="ABC_transporter-like_ATP-bd"/>
</dbReference>
<dbReference type="Pfam" id="PF00005">
    <property type="entry name" value="ABC_tran"/>
    <property type="match status" value="1"/>
</dbReference>
<feature type="domain" description="ABC transmembrane type-1" evidence="7">
    <location>
        <begin position="40"/>
        <end position="321"/>
    </location>
</feature>
<dbReference type="GO" id="GO:0005524">
    <property type="term" value="F:ATP binding"/>
    <property type="evidence" value="ECO:0007669"/>
    <property type="project" value="UniProtKB-KW"/>
</dbReference>
<dbReference type="PROSITE" id="PS50929">
    <property type="entry name" value="ABC_TM1F"/>
    <property type="match status" value="1"/>
</dbReference>
<dbReference type="RefSeq" id="WP_013863831.1">
    <property type="nucleotide sequence ID" value="NC_015635.1"/>
</dbReference>
<evidence type="ECO:0000259" key="6">
    <source>
        <dbReference type="PROSITE" id="PS50893"/>
    </source>
</evidence>
<comment type="subcellular location">
    <subcellularLocation>
        <location evidence="1">Cell membrane</location>
        <topology evidence="1">Multi-pass membrane protein</topology>
    </subcellularLocation>
</comment>
<name>F5XJR2_MICPN</name>
<proteinExistence type="predicted"/>
<dbReference type="GO" id="GO:0016887">
    <property type="term" value="F:ATP hydrolysis activity"/>
    <property type="evidence" value="ECO:0007669"/>
    <property type="project" value="InterPro"/>
</dbReference>
<evidence type="ECO:0000256" key="4">
    <source>
        <dbReference type="ARBA" id="ARBA00023136"/>
    </source>
</evidence>